<accession>A0A061H1E9</accession>
<feature type="region of interest" description="Disordered" evidence="1">
    <location>
        <begin position="1"/>
        <end position="46"/>
    </location>
</feature>
<dbReference type="AlphaFoldDB" id="A0A061H1E9"/>
<name>A0A061H1E9_9BASI</name>
<feature type="region of interest" description="Disordered" evidence="1">
    <location>
        <begin position="782"/>
        <end position="820"/>
    </location>
</feature>
<dbReference type="GeneID" id="19320419"/>
<feature type="compositionally biased region" description="Low complexity" evidence="1">
    <location>
        <begin position="884"/>
        <end position="898"/>
    </location>
</feature>
<feature type="compositionally biased region" description="Basic and acidic residues" evidence="1">
    <location>
        <begin position="69"/>
        <end position="83"/>
    </location>
</feature>
<evidence type="ECO:0000256" key="1">
    <source>
        <dbReference type="SAM" id="MobiDB-lite"/>
    </source>
</evidence>
<proteinExistence type="predicted"/>
<feature type="region of interest" description="Disordered" evidence="1">
    <location>
        <begin position="848"/>
        <end position="898"/>
    </location>
</feature>
<dbReference type="KEGG" id="pfp:PFL1_06341"/>
<reference evidence="2 3" key="1">
    <citation type="journal article" date="2013" name="Plant Cell">
        <title>The transition from a phytopathogenic smut ancestor to an anamorphic biocontrol agent deciphered by comparative whole-genome analysis.</title>
        <authorList>
            <person name="Lefebvre F."/>
            <person name="Joly D.L."/>
            <person name="Labbe C."/>
            <person name="Teichmann B."/>
            <person name="Linning R."/>
            <person name="Belzile F."/>
            <person name="Bakkeren G."/>
            <person name="Belanger R.R."/>
        </authorList>
    </citation>
    <scope>NUCLEOTIDE SEQUENCE [LARGE SCALE GENOMIC DNA]</scope>
    <source>
        <strain evidence="2 3">PF-1</strain>
    </source>
</reference>
<protein>
    <submittedName>
        <fullName evidence="2">Uncharacterized protein</fullName>
    </submittedName>
</protein>
<feature type="compositionally biased region" description="Low complexity" evidence="1">
    <location>
        <begin position="782"/>
        <end position="800"/>
    </location>
</feature>
<dbReference type="RefSeq" id="XP_007882073.1">
    <property type="nucleotide sequence ID" value="XM_007883882.1"/>
</dbReference>
<dbReference type="Proteomes" id="UP000053664">
    <property type="component" value="Unassembled WGS sequence"/>
</dbReference>
<sequence length="1089" mass="115637">MSSPIDEPAMAGHIRSFSSPSLSSSSHTPSSCNLDDVGPHDLSDVSSLDGSEFEIIDVVRRPASSLSARSREHAGAEGSHDAPYDGSLLGDHADQWATVPRHTTLADGSHAVDVHRLAPNQNSRTQRVVGGDNIDGDERGDLSAVLNEQDAAEADLLNRSLTSTFALSRHEQQDSGPSSSTNSTCIVTPLASILANATSHRLSSFPERESDGENAIASSDATPSVLAASQFTFPDPLSVSMAGPVGHEDEGGADAAGGCPVVSAPSDHSQALRNRRWTPVPSEAKTTDPSMVSRPSERGWNRARAAAAKAGAPTATASSFGFNTFDPASLGSTEVAAKSGDLRSALAGRPVRRTHIDLPAAINVYYLGRRPSAAVLWRISQAVKSSLVEAAGVPLQPHARDVHQGGIVVTRSAAGNAFGKRVLHLKEVDCTEARDDSAERTAMVEGYLKGTAAHDVAKGNALIICCLEGGEASTSTSLPSHLASLLELIHARLPSPTQLGSQAAQVPKPLVLPVSCPRSSADADDAISIASSGQRELVRQLSSRMDVQAIDREWSSTLAETLRLLKAICSAPHLHVQFAPGTAFVRVIGFEALVSNSASWFRGDATWACRAAMTLTTPSNSPLVLLQGAESEPRGMQAPPAWLTKTRKWLSRGAQNAPFYQESLESGKEKLEDDEVLGPLEDRDDLERLSTRKLLSRHRMLKLLVLAMSLLSCAALLGNGTVPLANKLFDQGTRLSRASLSKPTAMSIVNSLTPGGGGAFLDCTRNLSQSIASRHSASSSLVNVPAAGSSGTSGTSPTASRRTKSTPSKPSELRPNAMASTAVAVRSAANQTTGLSVYQQTVFGDPPMAVTNDSGSSRTKGKAKAKGRAKTKGKSKGVGRVQRSAGGSATESAASAPAQGRVLDRLLRGAHQAKTALIAGARLSWQYWLSELWRVYHDIVLPAQQYYADASLHASRMLHSARTASKVFADKHRHDARHLLSDAVRGAVVVDDMVRARALETRQWARSIFRDMTKGAVIVSDAASSSLASAAEELKTKGENLAQHLKSKRLDERLRQRASEARRYSDQLLGSALRRGDEQLEYWFFADDD</sequence>
<feature type="compositionally biased region" description="Low complexity" evidence="1">
    <location>
        <begin position="16"/>
        <end position="31"/>
    </location>
</feature>
<feature type="region of interest" description="Disordered" evidence="1">
    <location>
        <begin position="64"/>
        <end position="88"/>
    </location>
</feature>
<dbReference type="HOGENOM" id="CLU_284846_0_0_1"/>
<evidence type="ECO:0000313" key="2">
    <source>
        <dbReference type="EMBL" id="EPQ26133.1"/>
    </source>
</evidence>
<dbReference type="EMBL" id="KE361647">
    <property type="protein sequence ID" value="EPQ26133.1"/>
    <property type="molecule type" value="Genomic_DNA"/>
</dbReference>
<feature type="compositionally biased region" description="Basic residues" evidence="1">
    <location>
        <begin position="859"/>
        <end position="877"/>
    </location>
</feature>
<organism evidence="2 3">
    <name type="scientific">Pseudozyma flocculosa PF-1</name>
    <dbReference type="NCBI Taxonomy" id="1277687"/>
    <lineage>
        <taxon>Eukaryota</taxon>
        <taxon>Fungi</taxon>
        <taxon>Dikarya</taxon>
        <taxon>Basidiomycota</taxon>
        <taxon>Ustilaginomycotina</taxon>
        <taxon>Ustilaginomycetes</taxon>
        <taxon>Ustilaginales</taxon>
        <taxon>Ustilaginaceae</taxon>
        <taxon>Pseudozyma</taxon>
    </lineage>
</organism>
<gene>
    <name evidence="2" type="ORF">PFL1_06341</name>
</gene>
<evidence type="ECO:0000313" key="3">
    <source>
        <dbReference type="Proteomes" id="UP000053664"/>
    </source>
</evidence>